<keyword evidence="1" id="KW-0496">Mitochondrion</keyword>
<gene>
    <name evidence="1" type="primary">orf134</name>
</gene>
<name>A0A4P8PJU2_AMMMO</name>
<protein>
    <submittedName>
        <fullName evidence="1">Uncharacterized protein</fullName>
    </submittedName>
</protein>
<evidence type="ECO:0000313" key="1">
    <source>
        <dbReference type="EMBL" id="QCQ81928.1"/>
    </source>
</evidence>
<organism evidence="1">
    <name type="scientific">Ammopiptanthus mongolicus</name>
    <name type="common">Piptanthus mongolicus</name>
    <dbReference type="NCBI Taxonomy" id="126911"/>
    <lineage>
        <taxon>Eukaryota</taxon>
        <taxon>Viridiplantae</taxon>
        <taxon>Streptophyta</taxon>
        <taxon>Embryophyta</taxon>
        <taxon>Tracheophyta</taxon>
        <taxon>Spermatophyta</taxon>
        <taxon>Magnoliopsida</taxon>
        <taxon>eudicotyledons</taxon>
        <taxon>Gunneridae</taxon>
        <taxon>Pentapetalae</taxon>
        <taxon>rosids</taxon>
        <taxon>fabids</taxon>
        <taxon>Fabales</taxon>
        <taxon>Fabaceae</taxon>
        <taxon>Papilionoideae</taxon>
        <taxon>50 kb inversion clade</taxon>
        <taxon>genistoids sensu lato</taxon>
        <taxon>core genistoids</taxon>
        <taxon>Sophoreae</taxon>
        <taxon>Ammopiptanthus</taxon>
    </lineage>
</organism>
<sequence>MGAARRVTVTSYTAELTHLSLFSTILCRSRSSSGRRPKKWGNPTSSKASFCLVTSGSWFYEKAYLIVISYRLTELLEIRFLIILKNDSLAQALSNLSVEHLLSVPLLSVNYLIVLSSASIREWNSILKRALRFTWL</sequence>
<dbReference type="AlphaFoldDB" id="A0A4P8PJU2"/>
<accession>A0A4P8PJU2</accession>
<dbReference type="EMBL" id="MG011535">
    <property type="protein sequence ID" value="QCQ81928.1"/>
    <property type="molecule type" value="Genomic_DNA"/>
</dbReference>
<geneLocation type="mitochondrion" evidence="1"/>
<reference evidence="1" key="1">
    <citation type="journal article" date="2019" name="Plant Syst. Evol.">
        <title>Analyses of mitochondrial genomes of the genus Ammopiptanthus provide new insights into the evolution of legume plants.</title>
        <authorList>
            <person name="Feng L."/>
            <person name="Li N."/>
            <person name="Yang W."/>
            <person name="Li Y."/>
            <person name="Wang C.-M."/>
            <person name="Tong S.-W."/>
            <person name="He J.-X."/>
        </authorList>
    </citation>
    <scope>NUCLEOTIDE SEQUENCE</scope>
</reference>
<proteinExistence type="predicted"/>